<evidence type="ECO:0000259" key="3">
    <source>
        <dbReference type="PROSITE" id="PS51393"/>
    </source>
</evidence>
<dbReference type="InterPro" id="IPR020834">
    <property type="entry name" value="LipOase_CS"/>
</dbReference>
<dbReference type="InterPro" id="IPR000907">
    <property type="entry name" value="LipOase"/>
</dbReference>
<evidence type="ECO:0000313" key="5">
    <source>
        <dbReference type="Proteomes" id="UP000537775"/>
    </source>
</evidence>
<organism evidence="4 5">
    <name type="scientific">Microbacterium thalassium</name>
    <dbReference type="NCBI Taxonomy" id="362649"/>
    <lineage>
        <taxon>Bacteria</taxon>
        <taxon>Bacillati</taxon>
        <taxon>Actinomycetota</taxon>
        <taxon>Actinomycetes</taxon>
        <taxon>Micrococcales</taxon>
        <taxon>Microbacteriaceae</taxon>
        <taxon>Microbacterium</taxon>
    </lineage>
</organism>
<dbReference type="Pfam" id="PF00305">
    <property type="entry name" value="Lipoxygenase"/>
    <property type="match status" value="1"/>
</dbReference>
<protein>
    <submittedName>
        <fullName evidence="4">Arachidonate 15-lipoxygenase</fullName>
        <ecNumber evidence="4">1.13.11.33</ecNumber>
    </submittedName>
</protein>
<dbReference type="RefSeq" id="WP_184749583.1">
    <property type="nucleotide sequence ID" value="NZ_BAAAJR010000003.1"/>
</dbReference>
<dbReference type="PANTHER" id="PTHR11771">
    <property type="entry name" value="LIPOXYGENASE"/>
    <property type="match status" value="1"/>
</dbReference>
<keyword evidence="1" id="KW-0479">Metal-binding</keyword>
<dbReference type="InterPro" id="IPR013819">
    <property type="entry name" value="LipOase_C"/>
</dbReference>
<keyword evidence="2 4" id="KW-0560">Oxidoreductase</keyword>
<dbReference type="PROSITE" id="PS51393">
    <property type="entry name" value="LIPOXYGENASE_3"/>
    <property type="match status" value="1"/>
</dbReference>
<gene>
    <name evidence="4" type="ORF">HD594_000629</name>
</gene>
<dbReference type="PROSITE" id="PS00081">
    <property type="entry name" value="LIPOXYGENASE_2"/>
    <property type="match status" value="1"/>
</dbReference>
<accession>A0A7X0KTN7</accession>
<dbReference type="EC" id="1.13.11.33" evidence="4"/>
<feature type="domain" description="Lipoxygenase" evidence="3">
    <location>
        <begin position="231"/>
        <end position="501"/>
    </location>
</feature>
<reference evidence="4 5" key="1">
    <citation type="submission" date="2020-08" db="EMBL/GenBank/DDBJ databases">
        <title>Sequencing the genomes of 1000 actinobacteria strains.</title>
        <authorList>
            <person name="Klenk H.-P."/>
        </authorList>
    </citation>
    <scope>NUCLEOTIDE SEQUENCE [LARGE SCALE GENOMIC DNA]</scope>
    <source>
        <strain evidence="4 5">DSM 12511</strain>
    </source>
</reference>
<dbReference type="Gene3D" id="1.20.245.10">
    <property type="entry name" value="Lipoxygenase-1, Domain 5"/>
    <property type="match status" value="1"/>
</dbReference>
<dbReference type="Proteomes" id="UP000537775">
    <property type="component" value="Unassembled WGS sequence"/>
</dbReference>
<evidence type="ECO:0000256" key="1">
    <source>
        <dbReference type="ARBA" id="ARBA00022723"/>
    </source>
</evidence>
<dbReference type="GO" id="GO:0050473">
    <property type="term" value="F:arachidonate 15-lipoxygenase activity"/>
    <property type="evidence" value="ECO:0007669"/>
    <property type="project" value="UniProtKB-EC"/>
</dbReference>
<proteinExistence type="predicted"/>
<dbReference type="GO" id="GO:0046872">
    <property type="term" value="F:metal ion binding"/>
    <property type="evidence" value="ECO:0007669"/>
    <property type="project" value="UniProtKB-KW"/>
</dbReference>
<dbReference type="GO" id="GO:0034440">
    <property type="term" value="P:lipid oxidation"/>
    <property type="evidence" value="ECO:0007669"/>
    <property type="project" value="InterPro"/>
</dbReference>
<dbReference type="AlphaFoldDB" id="A0A7X0KTN7"/>
<comment type="caution">
    <text evidence="4">The sequence shown here is derived from an EMBL/GenBank/DDBJ whole genome shotgun (WGS) entry which is preliminary data.</text>
</comment>
<name>A0A7X0KTN7_9MICO</name>
<evidence type="ECO:0000256" key="2">
    <source>
        <dbReference type="ARBA" id="ARBA00023002"/>
    </source>
</evidence>
<evidence type="ECO:0000313" key="4">
    <source>
        <dbReference type="EMBL" id="MBB6390316.1"/>
    </source>
</evidence>
<keyword evidence="5" id="KW-1185">Reference proteome</keyword>
<dbReference type="EMBL" id="JACHML010000001">
    <property type="protein sequence ID" value="MBB6390316.1"/>
    <property type="molecule type" value="Genomic_DNA"/>
</dbReference>
<dbReference type="InterPro" id="IPR036226">
    <property type="entry name" value="LipOase_C_sf"/>
</dbReference>
<dbReference type="SUPFAM" id="SSF48484">
    <property type="entry name" value="Lipoxigenase"/>
    <property type="match status" value="1"/>
</dbReference>
<sequence>MVKMWTARRWMWNRLATLKFAGAKVVDIPVPGGDEAVVRGVPLSTRFPRIGINEILVADRIPTDEHDLRAQRFYSVMERLFRIFGPNAPGLPSVDADRGAALDRAYTEAHRALFPAPEFPDEFRDPDLGLLATTSPYAHYVTATGPDTYEWDLRSLAEYDVHPGLVRLGVHVSFVQDGDRLRAVEIDSALGTVTPEDADWDRSVGLALCAATTHTSLVRHYNWVHLVPGAAFSIATRSALPAAHPLKRLLWPHVFRTQFSNWVTTVGQLSAGGDFEEIFSFTRESLLRLFNDTCRDFDAIVVDPQRDAEKRGIVGRGLDVPVLDNSLAHHDVMRAHAERYLRAYYPDDAALAADVDVQRWYAELDRLIPGGAGVLGDARTVESASRLIGSLIHLVAYQHEAYGTLLWNYQLWTQVEPIRVRTDGAPEPVDVYQRMVNADFGLNIRRSPMMQDFSYLALDGRGRAAFRAFLSDLLALQTRMEAEPQALYKVYPEMLEANMNG</sequence>